<dbReference type="Proteomes" id="UP000540787">
    <property type="component" value="Unassembled WGS sequence"/>
</dbReference>
<evidence type="ECO:0000313" key="3">
    <source>
        <dbReference type="Proteomes" id="UP000540787"/>
    </source>
</evidence>
<dbReference type="EMBL" id="JACHBX010000001">
    <property type="protein sequence ID" value="MBB6133741.1"/>
    <property type="molecule type" value="Genomic_DNA"/>
</dbReference>
<protein>
    <recommendedName>
        <fullName evidence="4">DUF3304 domain-containing protein</fullName>
    </recommendedName>
</protein>
<feature type="signal peptide" evidence="1">
    <location>
        <begin position="1"/>
        <end position="21"/>
    </location>
</feature>
<proteinExistence type="predicted"/>
<comment type="caution">
    <text evidence="2">The sequence shown here is derived from an EMBL/GenBank/DDBJ whole genome shotgun (WGS) entry which is preliminary data.</text>
</comment>
<name>A0A7W9WZJ5_9BURK</name>
<accession>A0A7W9WZJ5</accession>
<feature type="chain" id="PRO_5031447558" description="DUF3304 domain-containing protein" evidence="1">
    <location>
        <begin position="22"/>
        <end position="253"/>
    </location>
</feature>
<dbReference type="PROSITE" id="PS51257">
    <property type="entry name" value="PROKAR_LIPOPROTEIN"/>
    <property type="match status" value="1"/>
</dbReference>
<sequence>MKNYKILFSALLLLLFGCASRAESSSPRSGDLVSVSIHGVNHSGDTFQFSVIDPRDTSNTGGGELIGPYEAGGIVCCFKLPSKWAPGTTVEIQSKHWLSTGDGKETSGIYTKHMVEVPPYESGQAGELWVLRMADGKIDVVSSDLQPNHPQWPGKIKGWPVPSRDFMLTRWELVRDNAEHAVKNSQYLIAEVERSSESLFREAWDLDEKYSKDTIEKFTGPEDPAYHQDLKKRYIEGLRFSEARLRQIMKDKP</sequence>
<reference evidence="2 3" key="1">
    <citation type="submission" date="2020-08" db="EMBL/GenBank/DDBJ databases">
        <title>The Agave Microbiome: Exploring the role of microbial communities in plant adaptations to desert environments.</title>
        <authorList>
            <person name="Partida-Martinez L.P."/>
        </authorList>
    </citation>
    <scope>NUCLEOTIDE SEQUENCE [LARGE SCALE GENOMIC DNA]</scope>
    <source>
        <strain evidence="2 3">AT3.2</strain>
    </source>
</reference>
<keyword evidence="1" id="KW-0732">Signal</keyword>
<keyword evidence="3" id="KW-1185">Reference proteome</keyword>
<evidence type="ECO:0008006" key="4">
    <source>
        <dbReference type="Google" id="ProtNLM"/>
    </source>
</evidence>
<evidence type="ECO:0000313" key="2">
    <source>
        <dbReference type="EMBL" id="MBB6133741.1"/>
    </source>
</evidence>
<dbReference type="InterPro" id="IPR021733">
    <property type="entry name" value="DUF3304"/>
</dbReference>
<dbReference type="RefSeq" id="WP_183553377.1">
    <property type="nucleotide sequence ID" value="NZ_JACHBX010000001.1"/>
</dbReference>
<organism evidence="2 3">
    <name type="scientific">Massilia aurea</name>
    <dbReference type="NCBI Taxonomy" id="373040"/>
    <lineage>
        <taxon>Bacteria</taxon>
        <taxon>Pseudomonadati</taxon>
        <taxon>Pseudomonadota</taxon>
        <taxon>Betaproteobacteria</taxon>
        <taxon>Burkholderiales</taxon>
        <taxon>Oxalobacteraceae</taxon>
        <taxon>Telluria group</taxon>
        <taxon>Massilia</taxon>
    </lineage>
</organism>
<gene>
    <name evidence="2" type="ORF">HD842_001852</name>
</gene>
<dbReference type="Pfam" id="PF11745">
    <property type="entry name" value="DUF3304"/>
    <property type="match status" value="1"/>
</dbReference>
<dbReference type="AlphaFoldDB" id="A0A7W9WZJ5"/>
<evidence type="ECO:0000256" key="1">
    <source>
        <dbReference type="SAM" id="SignalP"/>
    </source>
</evidence>